<gene>
    <name evidence="1" type="ORF">AN2V17_40950</name>
</gene>
<name>A0ACB5UQG3_9FIRM</name>
<sequence>MKRKIVMVLSILIVLVLIGFSAYTFNTKSLAMSTRSWDNNDRNDISSYGMMGGYNDDRSDNYGYGMMGDYNNSRVCGNRNGNIQSKDYDVSKLMPMEILEDNVKKYISDYDTNLKIEDIFVYSNTEYYFSIVEEDTGKGAMELLVDPVTGYVFPEYGPNMMWNTKYGMHGSNGYGMMGMMGGYDFITNFENDKRIDEKTALEKATNYLAKNSDSNLTVESGGHEFYGYYTFHVINDDETVGMVSVNYYTGEVWYHKWHGNLIEVISTHYK</sequence>
<comment type="caution">
    <text evidence="1">The sequence shown here is derived from an EMBL/GenBank/DDBJ whole genome shotgun (WGS) entry which is preliminary data.</text>
</comment>
<protein>
    <submittedName>
        <fullName evidence="1">Uncharacterized protein</fullName>
    </submittedName>
</protein>
<dbReference type="EMBL" id="BTPU01000084">
    <property type="protein sequence ID" value="GMQ64855.1"/>
    <property type="molecule type" value="Genomic_DNA"/>
</dbReference>
<dbReference type="Proteomes" id="UP001374599">
    <property type="component" value="Unassembled WGS sequence"/>
</dbReference>
<keyword evidence="2" id="KW-1185">Reference proteome</keyword>
<organism evidence="1 2">
    <name type="scientific">Vallitalea maricola</name>
    <dbReference type="NCBI Taxonomy" id="3074433"/>
    <lineage>
        <taxon>Bacteria</taxon>
        <taxon>Bacillati</taxon>
        <taxon>Bacillota</taxon>
        <taxon>Clostridia</taxon>
        <taxon>Lachnospirales</taxon>
        <taxon>Vallitaleaceae</taxon>
        <taxon>Vallitalea</taxon>
    </lineage>
</organism>
<accession>A0ACB5UQG3</accession>
<evidence type="ECO:0000313" key="2">
    <source>
        <dbReference type="Proteomes" id="UP001374599"/>
    </source>
</evidence>
<evidence type="ECO:0000313" key="1">
    <source>
        <dbReference type="EMBL" id="GMQ64855.1"/>
    </source>
</evidence>
<reference evidence="1" key="1">
    <citation type="submission" date="2023-09" db="EMBL/GenBank/DDBJ databases">
        <title>Vallitalea sediminicola and Vallitalea maricola sp. nov., anaerobic bacteria isolated from marine sediment.</title>
        <authorList>
            <person name="Hirano S."/>
            <person name="Maeda A."/>
            <person name="Terahara T."/>
            <person name="Mori K."/>
            <person name="Hamada M."/>
            <person name="Matsumoto R."/>
            <person name="Kobayashi T."/>
        </authorList>
    </citation>
    <scope>NUCLEOTIDE SEQUENCE</scope>
    <source>
        <strain evidence="1">AN17-2</strain>
    </source>
</reference>
<proteinExistence type="predicted"/>